<feature type="chain" id="PRO_5004243452" evidence="1">
    <location>
        <begin position="25"/>
        <end position="197"/>
    </location>
</feature>
<evidence type="ECO:0000256" key="1">
    <source>
        <dbReference type="SAM" id="SignalP"/>
    </source>
</evidence>
<keyword evidence="1" id="KW-0732">Signal</keyword>
<reference evidence="2" key="2">
    <citation type="submission" date="2004-02" db="EMBL/GenBank/DDBJ databases">
        <authorList>
            <consortium name="Genoscope"/>
            <consortium name="Whitehead Institute Centre for Genome Research"/>
        </authorList>
    </citation>
    <scope>NUCLEOTIDE SEQUENCE</scope>
</reference>
<name>Q4SQB2_TETNG</name>
<proteinExistence type="predicted"/>
<feature type="signal peptide" evidence="1">
    <location>
        <begin position="1"/>
        <end position="24"/>
    </location>
</feature>
<dbReference type="AlphaFoldDB" id="Q4SQB2"/>
<dbReference type="EMBL" id="CAAE01014533">
    <property type="protein sequence ID" value="CAF97170.1"/>
    <property type="molecule type" value="Genomic_DNA"/>
</dbReference>
<accession>Q4SQB2</accession>
<sequence>MMGRAHFTLLLSFVLLSRLQRVKGAIRCTETKPLLSELPVGVSQLSECVLECTGLTYFKKLRLQDKRTIKFQMCTEGDPGEYCWSKDLNCTHGESFQHAFALLPVNTSAVGPEMLEVKTTSPTATTLQAHDSPTTLAESCGLLYEVTQLFSGDDTGKSVCLQVATVDQVQGHPVLKCPPYLVTFWQRNPPDRQECGG</sequence>
<reference evidence="2" key="1">
    <citation type="journal article" date="2004" name="Nature">
        <title>Genome duplication in the teleost fish Tetraodon nigroviridis reveals the early vertebrate proto-karyotype.</title>
        <authorList>
            <person name="Jaillon O."/>
            <person name="Aury J.-M."/>
            <person name="Brunet F."/>
            <person name="Petit J.-L."/>
            <person name="Stange-Thomann N."/>
            <person name="Mauceli E."/>
            <person name="Bouneau L."/>
            <person name="Fischer C."/>
            <person name="Ozouf-Costaz C."/>
            <person name="Bernot A."/>
            <person name="Nicaud S."/>
            <person name="Jaffe D."/>
            <person name="Fisher S."/>
            <person name="Lutfalla G."/>
            <person name="Dossat C."/>
            <person name="Segurens B."/>
            <person name="Dasilva C."/>
            <person name="Salanoubat M."/>
            <person name="Levy M."/>
            <person name="Boudet N."/>
            <person name="Castellano S."/>
            <person name="Anthouard V."/>
            <person name="Jubin C."/>
            <person name="Castelli V."/>
            <person name="Katinka M."/>
            <person name="Vacherie B."/>
            <person name="Biemont C."/>
            <person name="Skalli Z."/>
            <person name="Cattolico L."/>
            <person name="Poulain J."/>
            <person name="De Berardinis V."/>
            <person name="Cruaud C."/>
            <person name="Duprat S."/>
            <person name="Brottier P."/>
            <person name="Coutanceau J.-P."/>
            <person name="Gouzy J."/>
            <person name="Parra G."/>
            <person name="Lardier G."/>
            <person name="Chapple C."/>
            <person name="McKernan K.J."/>
            <person name="McEwan P."/>
            <person name="Bosak S."/>
            <person name="Kellis M."/>
            <person name="Volff J.-N."/>
            <person name="Guigo R."/>
            <person name="Zody M.C."/>
            <person name="Mesirov J."/>
            <person name="Lindblad-Toh K."/>
            <person name="Birren B."/>
            <person name="Nusbaum C."/>
            <person name="Kahn D."/>
            <person name="Robinson-Rechavi M."/>
            <person name="Laudet V."/>
            <person name="Schachter V."/>
            <person name="Quetier F."/>
            <person name="Saurin W."/>
            <person name="Scarpelli C."/>
            <person name="Wincker P."/>
            <person name="Lander E.S."/>
            <person name="Weissenbach J."/>
            <person name="Roest Crollius H."/>
        </authorList>
    </citation>
    <scope>NUCLEOTIDE SEQUENCE [LARGE SCALE GENOMIC DNA]</scope>
</reference>
<dbReference type="OrthoDB" id="9929604at2759"/>
<protein>
    <submittedName>
        <fullName evidence="2">Chromosome 4 SCAF14533, whole genome shotgun sequence</fullName>
    </submittedName>
</protein>
<organism evidence="2">
    <name type="scientific">Tetraodon nigroviridis</name>
    <name type="common">Spotted green pufferfish</name>
    <name type="synonym">Chelonodon nigroviridis</name>
    <dbReference type="NCBI Taxonomy" id="99883"/>
    <lineage>
        <taxon>Eukaryota</taxon>
        <taxon>Metazoa</taxon>
        <taxon>Chordata</taxon>
        <taxon>Craniata</taxon>
        <taxon>Vertebrata</taxon>
        <taxon>Euteleostomi</taxon>
        <taxon>Actinopterygii</taxon>
        <taxon>Neopterygii</taxon>
        <taxon>Teleostei</taxon>
        <taxon>Neoteleostei</taxon>
        <taxon>Acanthomorphata</taxon>
        <taxon>Eupercaria</taxon>
        <taxon>Tetraodontiformes</taxon>
        <taxon>Tetradontoidea</taxon>
        <taxon>Tetraodontidae</taxon>
        <taxon>Tetraodon</taxon>
    </lineage>
</organism>
<evidence type="ECO:0000313" key="2">
    <source>
        <dbReference type="EMBL" id="CAF97170.1"/>
    </source>
</evidence>
<gene>
    <name evidence="2" type="ORF">GSTENG00014442001</name>
</gene>
<dbReference type="KEGG" id="tng:GSTEN00014442G001"/>